<keyword evidence="9" id="KW-0391">Immunity</keyword>
<keyword evidence="5" id="KW-0963">Cytoplasm</keyword>
<evidence type="ECO:0000256" key="2">
    <source>
        <dbReference type="ARBA" id="ARBA00004123"/>
    </source>
</evidence>
<keyword evidence="10" id="KW-0712">Selenocysteine</keyword>
<keyword evidence="11" id="KW-0560">Oxidoreductase</keyword>
<reference evidence="18" key="2">
    <citation type="submission" date="2025-09" db="UniProtKB">
        <authorList>
            <consortium name="Ensembl"/>
        </authorList>
    </citation>
    <scope>IDENTIFICATION</scope>
</reference>
<dbReference type="PANTHER" id="PTHR46755:SF5">
    <property type="entry name" value="METHIONINE-R-SULFOXIDE REDUCTASE B1"/>
    <property type="match status" value="1"/>
</dbReference>
<dbReference type="InterPro" id="IPR011057">
    <property type="entry name" value="Mss4-like_sf"/>
</dbReference>
<evidence type="ECO:0000256" key="8">
    <source>
        <dbReference type="ARBA" id="ARBA00022833"/>
    </source>
</evidence>
<comment type="cofactor">
    <cofactor evidence="1">
        <name>Zn(2+)</name>
        <dbReference type="ChEBI" id="CHEBI:29105"/>
    </cofactor>
</comment>
<evidence type="ECO:0000256" key="3">
    <source>
        <dbReference type="ARBA" id="ARBA00004245"/>
    </source>
</evidence>
<evidence type="ECO:0000256" key="7">
    <source>
        <dbReference type="ARBA" id="ARBA00022723"/>
    </source>
</evidence>
<keyword evidence="19" id="KW-1185">Reference proteome</keyword>
<protein>
    <submittedName>
        <fullName evidence="18">Methionine sulfoxide reductase B1a</fullName>
    </submittedName>
</protein>
<evidence type="ECO:0000256" key="1">
    <source>
        <dbReference type="ARBA" id="ARBA00001947"/>
    </source>
</evidence>
<reference evidence="18" key="1">
    <citation type="submission" date="2025-08" db="UniProtKB">
        <authorList>
            <consortium name="Ensembl"/>
        </authorList>
    </citation>
    <scope>IDENTIFICATION</scope>
</reference>
<proteinExistence type="inferred from homology"/>
<name>A0A9J7ZY68_CYPCA</name>
<comment type="similarity">
    <text evidence="4">Belongs to the MsrB Met sulfoxide reductase family.</text>
</comment>
<organism evidence="18 19">
    <name type="scientific">Cyprinus carpio carpio</name>
    <dbReference type="NCBI Taxonomy" id="630221"/>
    <lineage>
        <taxon>Eukaryota</taxon>
        <taxon>Metazoa</taxon>
        <taxon>Chordata</taxon>
        <taxon>Craniata</taxon>
        <taxon>Vertebrata</taxon>
        <taxon>Euteleostomi</taxon>
        <taxon>Actinopterygii</taxon>
        <taxon>Neopterygii</taxon>
        <taxon>Teleostei</taxon>
        <taxon>Ostariophysi</taxon>
        <taxon>Cypriniformes</taxon>
        <taxon>Cyprinidae</taxon>
        <taxon>Cyprininae</taxon>
        <taxon>Cyprinus</taxon>
    </lineage>
</organism>
<sequence>MSFCSFSGGEFYKDHFETGVYVCAKCGHELFSSRSKYEHSSPWPAFTETIHENSVSKHEERRGAYKVKCGKCGNGLGHEFVNDGPKHGLSRIHNKQYKYITFSYKINIKIQNYLNFYTNGMQT</sequence>
<dbReference type="GO" id="GO:0005856">
    <property type="term" value="C:cytoskeleton"/>
    <property type="evidence" value="ECO:0007669"/>
    <property type="project" value="UniProtKB-SubCell"/>
</dbReference>
<dbReference type="InterPro" id="IPR052150">
    <property type="entry name" value="MsrB_Met_sulfoxide_reductase"/>
</dbReference>
<evidence type="ECO:0000256" key="16">
    <source>
        <dbReference type="ARBA" id="ARBA00049261"/>
    </source>
</evidence>
<keyword evidence="7" id="KW-0479">Metal-binding</keyword>
<evidence type="ECO:0000256" key="4">
    <source>
        <dbReference type="ARBA" id="ARBA00007174"/>
    </source>
</evidence>
<dbReference type="PROSITE" id="PS51790">
    <property type="entry name" value="MSRB"/>
    <property type="match status" value="1"/>
</dbReference>
<evidence type="ECO:0000256" key="11">
    <source>
        <dbReference type="ARBA" id="ARBA00023002"/>
    </source>
</evidence>
<dbReference type="InterPro" id="IPR002579">
    <property type="entry name" value="Met_Sox_Rdtase_MsrB_dom"/>
</dbReference>
<dbReference type="OMA" id="CSKCEHQ"/>
<dbReference type="Gene3D" id="2.170.150.20">
    <property type="entry name" value="Peptide methionine sulfoxide reductase"/>
    <property type="match status" value="1"/>
</dbReference>
<evidence type="ECO:0000256" key="14">
    <source>
        <dbReference type="ARBA" id="ARBA00046083"/>
    </source>
</evidence>
<dbReference type="PANTHER" id="PTHR46755">
    <property type="entry name" value="METHIONINE-R-SULFOXIDE REDUCTASE B1"/>
    <property type="match status" value="1"/>
</dbReference>
<feature type="domain" description="MsrB" evidence="17">
    <location>
        <begin position="1"/>
        <end position="104"/>
    </location>
</feature>
<dbReference type="GO" id="GO:0033743">
    <property type="term" value="F:peptide-methionine (R)-S-oxide reductase activity"/>
    <property type="evidence" value="ECO:0007669"/>
    <property type="project" value="UniProtKB-EC"/>
</dbReference>
<dbReference type="Pfam" id="PF01641">
    <property type="entry name" value="SelR"/>
    <property type="match status" value="1"/>
</dbReference>
<evidence type="ECO:0000256" key="13">
    <source>
        <dbReference type="ARBA" id="ARBA00023242"/>
    </source>
</evidence>
<evidence type="ECO:0000259" key="17">
    <source>
        <dbReference type="PROSITE" id="PS51790"/>
    </source>
</evidence>
<evidence type="ECO:0000256" key="9">
    <source>
        <dbReference type="ARBA" id="ARBA00022859"/>
    </source>
</evidence>
<dbReference type="Ensembl" id="ENSCCRT00000199503.1">
    <property type="protein sequence ID" value="ENSCCRP00000134100.1"/>
    <property type="gene ID" value="ENSCCRG00000062415.1"/>
</dbReference>
<evidence type="ECO:0000256" key="12">
    <source>
        <dbReference type="ARBA" id="ARBA00023212"/>
    </source>
</evidence>
<accession>A0A9J7ZY68</accession>
<keyword evidence="6" id="KW-0399">Innate immunity</keyword>
<dbReference type="AlphaFoldDB" id="A0A9J7ZY68"/>
<dbReference type="SUPFAM" id="SSF51316">
    <property type="entry name" value="Mss4-like"/>
    <property type="match status" value="1"/>
</dbReference>
<keyword evidence="12" id="KW-0206">Cytoskeleton</keyword>
<comment type="function">
    <text evidence="14">Methionine-sulfoxide reductase that specifically reduces methionine (R)-sulfoxide back to methionine. While in many cases, methionine oxidation is the result of random oxidation following oxidative stress, methionine oxidation is also a post-translational modification that takes place on specific residue. Acts as a regulator of actin assembly by reducing methionine (R)-sulfoxide mediated by MICALs (MICAL1, MICAL2 or MICAL3) on actin, thereby promoting filament repolymerization. Plays a role in innate immunity by reducing oxidized actin, leading to actin repolymerization in macrophages.</text>
</comment>
<evidence type="ECO:0000313" key="19">
    <source>
        <dbReference type="Proteomes" id="UP001108240"/>
    </source>
</evidence>
<comment type="subcellular location">
    <subcellularLocation>
        <location evidence="3">Cytoplasm</location>
        <location evidence="3">Cytoskeleton</location>
    </subcellularLocation>
    <subcellularLocation>
        <location evidence="2">Nucleus</location>
    </subcellularLocation>
</comment>
<dbReference type="Proteomes" id="UP001108240">
    <property type="component" value="Unplaced"/>
</dbReference>
<comment type="catalytic activity">
    <reaction evidence="15">
        <text>L-methionyl-[protein] + [thioredoxin]-disulfide + H2O = L-methionyl-(R)-S-oxide-[protein] + [thioredoxin]-dithiol</text>
        <dbReference type="Rhea" id="RHEA:24164"/>
        <dbReference type="Rhea" id="RHEA-COMP:10698"/>
        <dbReference type="Rhea" id="RHEA-COMP:10700"/>
        <dbReference type="Rhea" id="RHEA-COMP:12313"/>
        <dbReference type="Rhea" id="RHEA-COMP:12314"/>
        <dbReference type="ChEBI" id="CHEBI:15377"/>
        <dbReference type="ChEBI" id="CHEBI:16044"/>
        <dbReference type="ChEBI" id="CHEBI:29950"/>
        <dbReference type="ChEBI" id="CHEBI:45764"/>
        <dbReference type="ChEBI" id="CHEBI:50058"/>
        <dbReference type="EC" id="1.8.4.12"/>
    </reaction>
</comment>
<evidence type="ECO:0000256" key="10">
    <source>
        <dbReference type="ARBA" id="ARBA00022933"/>
    </source>
</evidence>
<evidence type="ECO:0000313" key="18">
    <source>
        <dbReference type="Ensembl" id="ENSCCRP00000134100.1"/>
    </source>
</evidence>
<evidence type="ECO:0000256" key="5">
    <source>
        <dbReference type="ARBA" id="ARBA00022490"/>
    </source>
</evidence>
<dbReference type="GeneTree" id="ENSGT00510000047678"/>
<dbReference type="GO" id="GO:0030091">
    <property type="term" value="P:protein repair"/>
    <property type="evidence" value="ECO:0007669"/>
    <property type="project" value="TreeGrafter"/>
</dbReference>
<evidence type="ECO:0000256" key="6">
    <source>
        <dbReference type="ARBA" id="ARBA00022588"/>
    </source>
</evidence>
<dbReference type="GO" id="GO:0005634">
    <property type="term" value="C:nucleus"/>
    <property type="evidence" value="ECO:0007669"/>
    <property type="project" value="UniProtKB-SubCell"/>
</dbReference>
<comment type="catalytic activity">
    <reaction evidence="16">
        <text>[thioredoxin]-disulfide + L-methionine + H2O = L-methionine (R)-S-oxide + [thioredoxin]-dithiol</text>
        <dbReference type="Rhea" id="RHEA:21260"/>
        <dbReference type="Rhea" id="RHEA-COMP:10698"/>
        <dbReference type="Rhea" id="RHEA-COMP:10700"/>
        <dbReference type="ChEBI" id="CHEBI:15377"/>
        <dbReference type="ChEBI" id="CHEBI:29950"/>
        <dbReference type="ChEBI" id="CHEBI:50058"/>
        <dbReference type="ChEBI" id="CHEBI:57844"/>
        <dbReference type="ChEBI" id="CHEBI:58773"/>
        <dbReference type="EC" id="1.8.4.14"/>
    </reaction>
</comment>
<keyword evidence="13" id="KW-0539">Nucleus</keyword>
<keyword evidence="8" id="KW-0862">Zinc</keyword>
<dbReference type="GO" id="GO:0046872">
    <property type="term" value="F:metal ion binding"/>
    <property type="evidence" value="ECO:0007669"/>
    <property type="project" value="UniProtKB-KW"/>
</dbReference>
<dbReference type="GO" id="GO:0045087">
    <property type="term" value="P:innate immune response"/>
    <property type="evidence" value="ECO:0007669"/>
    <property type="project" value="UniProtKB-KW"/>
</dbReference>
<dbReference type="GO" id="GO:0033745">
    <property type="term" value="F:L-methionine-(R)-S-oxide reductase activity"/>
    <property type="evidence" value="ECO:0007669"/>
    <property type="project" value="UniProtKB-EC"/>
</dbReference>
<evidence type="ECO:0000256" key="15">
    <source>
        <dbReference type="ARBA" id="ARBA00048488"/>
    </source>
</evidence>